<evidence type="ECO:0000313" key="3">
    <source>
        <dbReference type="Proteomes" id="UP001283361"/>
    </source>
</evidence>
<proteinExistence type="predicted"/>
<gene>
    <name evidence="2" type="ORF">RRG08_053334</name>
</gene>
<comment type="caution">
    <text evidence="2">The sequence shown here is derived from an EMBL/GenBank/DDBJ whole genome shotgun (WGS) entry which is preliminary data.</text>
</comment>
<dbReference type="Proteomes" id="UP001283361">
    <property type="component" value="Unassembled WGS sequence"/>
</dbReference>
<evidence type="ECO:0000313" key="2">
    <source>
        <dbReference type="EMBL" id="KAK3771187.1"/>
    </source>
</evidence>
<protein>
    <submittedName>
        <fullName evidence="2">Uncharacterized protein</fullName>
    </submittedName>
</protein>
<reference evidence="2" key="1">
    <citation type="journal article" date="2023" name="G3 (Bethesda)">
        <title>A reference genome for the long-term kleptoplast-retaining sea slug Elysia crispata morphotype clarki.</title>
        <authorList>
            <person name="Eastman K.E."/>
            <person name="Pendleton A.L."/>
            <person name="Shaikh M.A."/>
            <person name="Suttiyut T."/>
            <person name="Ogas R."/>
            <person name="Tomko P."/>
            <person name="Gavelis G."/>
            <person name="Widhalm J.R."/>
            <person name="Wisecaver J.H."/>
        </authorList>
    </citation>
    <scope>NUCLEOTIDE SEQUENCE</scope>
    <source>
        <strain evidence="2">ECLA1</strain>
    </source>
</reference>
<feature type="region of interest" description="Disordered" evidence="1">
    <location>
        <begin position="49"/>
        <end position="78"/>
    </location>
</feature>
<organism evidence="2 3">
    <name type="scientific">Elysia crispata</name>
    <name type="common">lettuce slug</name>
    <dbReference type="NCBI Taxonomy" id="231223"/>
    <lineage>
        <taxon>Eukaryota</taxon>
        <taxon>Metazoa</taxon>
        <taxon>Spiralia</taxon>
        <taxon>Lophotrochozoa</taxon>
        <taxon>Mollusca</taxon>
        <taxon>Gastropoda</taxon>
        <taxon>Heterobranchia</taxon>
        <taxon>Euthyneura</taxon>
        <taxon>Panpulmonata</taxon>
        <taxon>Sacoglossa</taxon>
        <taxon>Placobranchoidea</taxon>
        <taxon>Plakobranchidae</taxon>
        <taxon>Elysia</taxon>
    </lineage>
</organism>
<keyword evidence="3" id="KW-1185">Reference proteome</keyword>
<name>A0AAE0ZL68_9GAST</name>
<evidence type="ECO:0000256" key="1">
    <source>
        <dbReference type="SAM" id="MobiDB-lite"/>
    </source>
</evidence>
<sequence length="127" mass="14598">MRAWTTNKRRRQVPRQVPLRLVFKIRHRDVLSSNPEAGLCAVYSTRSKIPSHSVHLRPKSARHETRDTETALPGSNLTPEGHLRVRVISKPGRKFLRREVVIRTELQINDENRSSDQSNDQNGASNQ</sequence>
<dbReference type="EMBL" id="JAWDGP010003764">
    <property type="protein sequence ID" value="KAK3771187.1"/>
    <property type="molecule type" value="Genomic_DNA"/>
</dbReference>
<dbReference type="AlphaFoldDB" id="A0AAE0ZL68"/>
<feature type="compositionally biased region" description="Polar residues" evidence="1">
    <location>
        <begin position="115"/>
        <end position="127"/>
    </location>
</feature>
<accession>A0AAE0ZL68</accession>
<feature type="region of interest" description="Disordered" evidence="1">
    <location>
        <begin position="106"/>
        <end position="127"/>
    </location>
</feature>